<gene>
    <name evidence="1" type="ORF">HNP25_002951</name>
</gene>
<dbReference type="RefSeq" id="WP_184135191.1">
    <property type="nucleotide sequence ID" value="NZ_JACHKT010000021.1"/>
</dbReference>
<proteinExistence type="predicted"/>
<name>A0A841EUH3_9BACT</name>
<reference evidence="1 2" key="1">
    <citation type="submission" date="2020-08" db="EMBL/GenBank/DDBJ databases">
        <title>Functional genomics of gut bacteria from endangered species of beetles.</title>
        <authorList>
            <person name="Carlos-Shanley C."/>
        </authorList>
    </citation>
    <scope>NUCLEOTIDE SEQUENCE [LARGE SCALE GENOMIC DNA]</scope>
    <source>
        <strain evidence="1 2">S00070</strain>
    </source>
</reference>
<organism evidence="1 2">
    <name type="scientific">Arcicella rosea</name>
    <dbReference type="NCBI Taxonomy" id="502909"/>
    <lineage>
        <taxon>Bacteria</taxon>
        <taxon>Pseudomonadati</taxon>
        <taxon>Bacteroidota</taxon>
        <taxon>Cytophagia</taxon>
        <taxon>Cytophagales</taxon>
        <taxon>Flectobacillaceae</taxon>
        <taxon>Arcicella</taxon>
    </lineage>
</organism>
<evidence type="ECO:0000313" key="1">
    <source>
        <dbReference type="EMBL" id="MBB6004288.1"/>
    </source>
</evidence>
<comment type="caution">
    <text evidence="1">The sequence shown here is derived from an EMBL/GenBank/DDBJ whole genome shotgun (WGS) entry which is preliminary data.</text>
</comment>
<dbReference type="EMBL" id="JACHKT010000021">
    <property type="protein sequence ID" value="MBB6004288.1"/>
    <property type="molecule type" value="Genomic_DNA"/>
</dbReference>
<dbReference type="Proteomes" id="UP000524404">
    <property type="component" value="Unassembled WGS sequence"/>
</dbReference>
<accession>A0A841EUH3</accession>
<evidence type="ECO:0000313" key="2">
    <source>
        <dbReference type="Proteomes" id="UP000524404"/>
    </source>
</evidence>
<sequence>MNDRIKDNPTFKKFEENIKGAKMLKDIVSILSPLNKNSKDKLNIFEVFEKIEIRLKAISQSPDEFNGLFSDLGWIAHESINYELMQHCIDLAKKGNIKSAEEQLAEYYTSENLKLLILQLKTTKEFQKRYDLITLAYKDTIEKRFHSVVPIILMIIDGGVNDIDKNKGFFTDSTDLTAWDSIAAHNTGLTKLREILNRTRKETNEEEIFLPYRNGILHGRDISYSNKYVAGKCWAALIAINDWAKAIQDGNKNKPKEEKTLTFRESIDEIKKIISDYEDHKKKSAETNNCISIWKPRNLKIGVDLAKFGEVEDYENFTPEKDAVKFITNWKKKNYGGIAKQVYCFIEETTLSKEAGRIRKIFENKTLKAYEIKRIIDIAPAISEVYLNVIIEYAQKDYELEIKLRMIYQNEKGDTLVIGQKNGEWKFIDSFFFHKIEYLEES</sequence>
<keyword evidence="2" id="KW-1185">Reference proteome</keyword>
<protein>
    <submittedName>
        <fullName evidence="1">Uncharacterized protein</fullName>
    </submittedName>
</protein>
<dbReference type="AlphaFoldDB" id="A0A841EUH3"/>